<sequence length="142" mass="16420">MLADHKVNIKSKLTAHWACLMFLYIYADYFELKTPGKIEQIMKLKTPVGETTPGLLVIFSLILIVPSLMIVFSVLLKPKINKWSNIIVALIWSTMSVLIIIGELDDLGGWYTFYLLYQIVEVLVFGSIIWHAWRWPKHKVNL</sequence>
<gene>
    <name evidence="2" type="ORF">U6A24_04740</name>
</gene>
<dbReference type="Pfam" id="PF19851">
    <property type="entry name" value="DUF6326"/>
    <property type="match status" value="1"/>
</dbReference>
<evidence type="ECO:0000313" key="2">
    <source>
        <dbReference type="EMBL" id="MEB3344752.1"/>
    </source>
</evidence>
<proteinExistence type="predicted"/>
<name>A0ABU5ZTP4_9FLAO</name>
<reference evidence="2 3" key="1">
    <citation type="journal article" date="2013" name="Int. J. Syst. Evol. Microbiol.">
        <title>Aquimarina gracilis sp. nov., isolated from the gut microflora of a mussel, Mytilus coruscus, and emended description of Aquimarina spongiae.</title>
        <authorList>
            <person name="Park S.C."/>
            <person name="Choe H.N."/>
            <person name="Baik K.S."/>
            <person name="Seong C.N."/>
        </authorList>
    </citation>
    <scope>NUCLEOTIDE SEQUENCE [LARGE SCALE GENOMIC DNA]</scope>
    <source>
        <strain evidence="2 3">PSC32</strain>
    </source>
</reference>
<organism evidence="2 3">
    <name type="scientific">Aquimarina gracilis</name>
    <dbReference type="NCBI Taxonomy" id="874422"/>
    <lineage>
        <taxon>Bacteria</taxon>
        <taxon>Pseudomonadati</taxon>
        <taxon>Bacteroidota</taxon>
        <taxon>Flavobacteriia</taxon>
        <taxon>Flavobacteriales</taxon>
        <taxon>Flavobacteriaceae</taxon>
        <taxon>Aquimarina</taxon>
    </lineage>
</organism>
<feature type="transmembrane region" description="Helical" evidence="1">
    <location>
        <begin position="51"/>
        <end position="76"/>
    </location>
</feature>
<protein>
    <submittedName>
        <fullName evidence="2">DUF6326 family protein</fullName>
    </submittedName>
</protein>
<keyword evidence="1" id="KW-0472">Membrane</keyword>
<dbReference type="Proteomes" id="UP001327027">
    <property type="component" value="Unassembled WGS sequence"/>
</dbReference>
<accession>A0ABU5ZTP4</accession>
<keyword evidence="1" id="KW-0812">Transmembrane</keyword>
<evidence type="ECO:0000256" key="1">
    <source>
        <dbReference type="SAM" id="Phobius"/>
    </source>
</evidence>
<feature type="transmembrane region" description="Helical" evidence="1">
    <location>
        <begin position="114"/>
        <end position="133"/>
    </location>
</feature>
<dbReference type="EMBL" id="JAYKLX010000002">
    <property type="protein sequence ID" value="MEB3344752.1"/>
    <property type="molecule type" value="Genomic_DNA"/>
</dbReference>
<evidence type="ECO:0000313" key="3">
    <source>
        <dbReference type="Proteomes" id="UP001327027"/>
    </source>
</evidence>
<keyword evidence="1" id="KW-1133">Transmembrane helix</keyword>
<keyword evidence="3" id="KW-1185">Reference proteome</keyword>
<dbReference type="InterPro" id="IPR046289">
    <property type="entry name" value="DUF6326"/>
</dbReference>
<comment type="caution">
    <text evidence="2">The sequence shown here is derived from an EMBL/GenBank/DDBJ whole genome shotgun (WGS) entry which is preliminary data.</text>
</comment>
<feature type="transmembrane region" description="Helical" evidence="1">
    <location>
        <begin position="83"/>
        <end position="102"/>
    </location>
</feature>
<dbReference type="RefSeq" id="WP_324178790.1">
    <property type="nucleotide sequence ID" value="NZ_BAABAW010000003.1"/>
</dbReference>